<reference evidence="1" key="1">
    <citation type="journal article" date="2022" name="Front. Genet.">
        <title>Chromosome-Scale Assembly of the Dendrobium nobile Genome Provides Insights Into the Molecular Mechanism of the Biosynthesis of the Medicinal Active Ingredient of Dendrobium.</title>
        <authorList>
            <person name="Xu Q."/>
            <person name="Niu S.-C."/>
            <person name="Li K.-L."/>
            <person name="Zheng P.-J."/>
            <person name="Zhang X.-J."/>
            <person name="Jia Y."/>
            <person name="Liu Y."/>
            <person name="Niu Y.-X."/>
            <person name="Yu L.-H."/>
            <person name="Chen D.-F."/>
            <person name="Zhang G.-Q."/>
        </authorList>
    </citation>
    <scope>NUCLEOTIDE SEQUENCE</scope>
    <source>
        <tissue evidence="1">Leaf</tissue>
    </source>
</reference>
<dbReference type="EMBL" id="JAGYWB010000002">
    <property type="protein sequence ID" value="KAI0529693.1"/>
    <property type="molecule type" value="Genomic_DNA"/>
</dbReference>
<evidence type="ECO:0000313" key="2">
    <source>
        <dbReference type="Proteomes" id="UP000829196"/>
    </source>
</evidence>
<keyword evidence="2" id="KW-1185">Reference proteome</keyword>
<proteinExistence type="predicted"/>
<accession>A0A8T3C7F0</accession>
<protein>
    <submittedName>
        <fullName evidence="1">Uncharacterized protein</fullName>
    </submittedName>
</protein>
<name>A0A8T3C7F0_DENNO</name>
<gene>
    <name evidence="1" type="ORF">KFK09_002248</name>
</gene>
<organism evidence="1 2">
    <name type="scientific">Dendrobium nobile</name>
    <name type="common">Orchid</name>
    <dbReference type="NCBI Taxonomy" id="94219"/>
    <lineage>
        <taxon>Eukaryota</taxon>
        <taxon>Viridiplantae</taxon>
        <taxon>Streptophyta</taxon>
        <taxon>Embryophyta</taxon>
        <taxon>Tracheophyta</taxon>
        <taxon>Spermatophyta</taxon>
        <taxon>Magnoliopsida</taxon>
        <taxon>Liliopsida</taxon>
        <taxon>Asparagales</taxon>
        <taxon>Orchidaceae</taxon>
        <taxon>Epidendroideae</taxon>
        <taxon>Malaxideae</taxon>
        <taxon>Dendrobiinae</taxon>
        <taxon>Dendrobium</taxon>
    </lineage>
</organism>
<dbReference type="AlphaFoldDB" id="A0A8T3C7F0"/>
<sequence>MKALPAALDWACGPRGRGGLIARRSRVLIGDYDGSKYIFYPLYMSKLRINLQEKKTENAV</sequence>
<dbReference type="Proteomes" id="UP000829196">
    <property type="component" value="Unassembled WGS sequence"/>
</dbReference>
<evidence type="ECO:0000313" key="1">
    <source>
        <dbReference type="EMBL" id="KAI0529693.1"/>
    </source>
</evidence>
<comment type="caution">
    <text evidence="1">The sequence shown here is derived from an EMBL/GenBank/DDBJ whole genome shotgun (WGS) entry which is preliminary data.</text>
</comment>